<sequence length="92" mass="9978">MEALLVSGRLLDGILCLIVIEGIVIVVAHRYNNARPSPATLIPNLISGAALMLGIRLALSQAAWYWLALCLSASLLAHLTDLTLRYRPQGRT</sequence>
<reference evidence="2" key="1">
    <citation type="submission" date="2003-11" db="EMBL/GenBank/DDBJ databases">
        <authorList>
            <person name="Heidelberg J.F."/>
            <person name="Eisen J.A."/>
            <person name="Nelson W.C."/>
            <person name="DeLong E.F."/>
        </authorList>
    </citation>
    <scope>NUCLEOTIDE SEQUENCE</scope>
</reference>
<feature type="transmembrane region" description="Helical" evidence="1">
    <location>
        <begin position="40"/>
        <end position="59"/>
    </location>
</feature>
<proteinExistence type="predicted"/>
<keyword evidence="1" id="KW-0812">Transmembrane</keyword>
<keyword evidence="1" id="KW-0472">Membrane</keyword>
<keyword evidence="1" id="KW-1133">Transmembrane helix</keyword>
<dbReference type="EMBL" id="AY458648">
    <property type="protein sequence ID" value="AAR38266.1"/>
    <property type="molecule type" value="Genomic_DNA"/>
</dbReference>
<feature type="transmembrane region" description="Helical" evidence="1">
    <location>
        <begin position="65"/>
        <end position="84"/>
    </location>
</feature>
<protein>
    <submittedName>
        <fullName evidence="2">Uncharacterized protein</fullName>
    </submittedName>
</protein>
<gene>
    <name evidence="2" type="ORF">MBMO_EBAC000-69B03.15</name>
</gene>
<reference evidence="2" key="2">
    <citation type="submission" date="2003-12" db="EMBL/GenBank/DDBJ databases">
        <title>Monterey Bay Coastal Ocean Microbial Observatory environmental clone sequencing.</title>
        <authorList>
            <person name="DeLong E.F."/>
        </authorList>
    </citation>
    <scope>NUCLEOTIDE SEQUENCE</scope>
</reference>
<accession>Q6SFF2</accession>
<dbReference type="AlphaFoldDB" id="Q6SFF2"/>
<evidence type="ECO:0000313" key="2">
    <source>
        <dbReference type="EMBL" id="AAR38266.1"/>
    </source>
</evidence>
<name>Q6SFF2_9BACT</name>
<feature type="transmembrane region" description="Helical" evidence="1">
    <location>
        <begin position="6"/>
        <end position="28"/>
    </location>
</feature>
<evidence type="ECO:0000256" key="1">
    <source>
        <dbReference type="SAM" id="Phobius"/>
    </source>
</evidence>
<organism evidence="2">
    <name type="scientific">uncultured marine bacterium 581</name>
    <dbReference type="NCBI Taxonomy" id="257401"/>
    <lineage>
        <taxon>Bacteria</taxon>
        <taxon>environmental samples</taxon>
    </lineage>
</organism>